<dbReference type="CDD" id="cd07262">
    <property type="entry name" value="VOC_like"/>
    <property type="match status" value="1"/>
</dbReference>
<dbReference type="InterPro" id="IPR029068">
    <property type="entry name" value="Glyas_Bleomycin-R_OHBP_Dase"/>
</dbReference>
<dbReference type="PANTHER" id="PTHR35006:SF2">
    <property type="entry name" value="GLYOXALASE FAMILY PROTEIN (AFU_ORTHOLOGUE AFUA_5G14830)"/>
    <property type="match status" value="1"/>
</dbReference>
<comment type="caution">
    <text evidence="2">The sequence shown here is derived from an EMBL/GenBank/DDBJ whole genome shotgun (WGS) entry which is preliminary data.</text>
</comment>
<reference evidence="3" key="1">
    <citation type="journal article" date="2019" name="Int. J. Syst. Evol. Microbiol.">
        <title>The Global Catalogue of Microorganisms (GCM) 10K type strain sequencing project: providing services to taxonomists for standard genome sequencing and annotation.</title>
        <authorList>
            <consortium name="The Broad Institute Genomics Platform"/>
            <consortium name="The Broad Institute Genome Sequencing Center for Infectious Disease"/>
            <person name="Wu L."/>
            <person name="Ma J."/>
        </authorList>
    </citation>
    <scope>NUCLEOTIDE SEQUENCE [LARGE SCALE GENOMIC DNA]</scope>
    <source>
        <strain evidence="3">CCUG 55491</strain>
    </source>
</reference>
<dbReference type="Pfam" id="PF00903">
    <property type="entry name" value="Glyoxalase"/>
    <property type="match status" value="1"/>
</dbReference>
<dbReference type="InterPro" id="IPR037523">
    <property type="entry name" value="VOC_core"/>
</dbReference>
<name>A0ABW2YUB7_9GAMM</name>
<gene>
    <name evidence="2" type="ORF">ACFQZQ_12705</name>
</gene>
<keyword evidence="3" id="KW-1185">Reference proteome</keyword>
<dbReference type="EMBL" id="JBHTIH010000007">
    <property type="protein sequence ID" value="MFD0740136.1"/>
    <property type="molecule type" value="Genomic_DNA"/>
</dbReference>
<dbReference type="Gene3D" id="3.10.180.10">
    <property type="entry name" value="2,3-Dihydroxybiphenyl 1,2-Dioxygenase, domain 1"/>
    <property type="match status" value="1"/>
</dbReference>
<organism evidence="2 3">
    <name type="scientific">Lysobacter koreensis</name>
    <dbReference type="NCBI Taxonomy" id="266122"/>
    <lineage>
        <taxon>Bacteria</taxon>
        <taxon>Pseudomonadati</taxon>
        <taxon>Pseudomonadota</taxon>
        <taxon>Gammaproteobacteria</taxon>
        <taxon>Lysobacterales</taxon>
        <taxon>Lysobacteraceae</taxon>
        <taxon>Lysobacter</taxon>
    </lineage>
</organism>
<dbReference type="InterPro" id="IPR004360">
    <property type="entry name" value="Glyas_Fos-R_dOase_dom"/>
</dbReference>
<evidence type="ECO:0000259" key="1">
    <source>
        <dbReference type="PROSITE" id="PS51819"/>
    </source>
</evidence>
<protein>
    <submittedName>
        <fullName evidence="2">VOC family protein</fullName>
    </submittedName>
</protein>
<dbReference type="Proteomes" id="UP001597090">
    <property type="component" value="Unassembled WGS sequence"/>
</dbReference>
<dbReference type="PANTHER" id="PTHR35006">
    <property type="entry name" value="GLYOXALASE FAMILY PROTEIN (AFU_ORTHOLOGUE AFUA_5G14830)"/>
    <property type="match status" value="1"/>
</dbReference>
<dbReference type="RefSeq" id="WP_386813223.1">
    <property type="nucleotide sequence ID" value="NZ_JBHTIH010000007.1"/>
</dbReference>
<proteinExistence type="predicted"/>
<dbReference type="PROSITE" id="PS51819">
    <property type="entry name" value="VOC"/>
    <property type="match status" value="1"/>
</dbReference>
<feature type="domain" description="VOC" evidence="1">
    <location>
        <begin position="1"/>
        <end position="123"/>
    </location>
</feature>
<evidence type="ECO:0000313" key="3">
    <source>
        <dbReference type="Proteomes" id="UP001597090"/>
    </source>
</evidence>
<dbReference type="SUPFAM" id="SSF54593">
    <property type="entry name" value="Glyoxalase/Bleomycin resistance protein/Dihydroxybiphenyl dioxygenase"/>
    <property type="match status" value="1"/>
</dbReference>
<evidence type="ECO:0000313" key="2">
    <source>
        <dbReference type="EMBL" id="MFD0740136.1"/>
    </source>
</evidence>
<sequence length="127" mass="13546">MFDHVDFAVTDLARSRDFYTTVLATLGISPLVHIQRTDGREGTGFGIAGDARFWIGGGRPVEGRLHIAFQAESRDAVVAFHAAALGAGAVDRGGPALRPQYGDSYYAAFVLDPDGHVIEAVCRRADG</sequence>
<accession>A0ABW2YUB7</accession>